<feature type="domain" description="NAD-dependent epimerase/dehydratase" evidence="2">
    <location>
        <begin position="2"/>
        <end position="204"/>
    </location>
</feature>
<proteinExistence type="inferred from homology"/>
<dbReference type="Pfam" id="PF01370">
    <property type="entry name" value="Epimerase"/>
    <property type="match status" value="1"/>
</dbReference>
<reference evidence="3 4" key="1">
    <citation type="submission" date="2024-12" db="EMBL/GenBank/DDBJ databases">
        <authorList>
            <person name="Hu S."/>
        </authorList>
    </citation>
    <scope>NUCLEOTIDE SEQUENCE [LARGE SCALE GENOMIC DNA]</scope>
    <source>
        <strain evidence="3 4">THG-T11</strain>
    </source>
</reference>
<dbReference type="InterPro" id="IPR036291">
    <property type="entry name" value="NAD(P)-bd_dom_sf"/>
</dbReference>
<dbReference type="SUPFAM" id="SSF51735">
    <property type="entry name" value="NAD(P)-binding Rossmann-fold domains"/>
    <property type="match status" value="1"/>
</dbReference>
<dbReference type="Proteomes" id="UP001517247">
    <property type="component" value="Unassembled WGS sequence"/>
</dbReference>
<sequence length="293" mass="31804">MILLTGANGFLGRTIFNASKTQDQISLGRKYADIICDLSLQIPHIPSVSVVIHSAGKAHSIPKTKAEKQAFFDVNVKGTVNLLKGLDQAPSLPKSFIFISSVSVYGMESGTNISEEQPLNATDPYGQSKIQAEQIVIDWCTKNNVICGILRLPLLVGANPPGNLGAMIKGIKKGYYFNIAGGKARKSMVMANDVAAIIPKLAEVGGTYNLTDGYHPNFKELSFHIAKQLQKKAVMNMPSGFAKTLAKVGDAIHKFPLNSNKLKKITSDLTFSDDKARTKLGWSPRRVLDAFEL</sequence>
<dbReference type="EMBL" id="SSHJ02000006">
    <property type="protein sequence ID" value="MFN0255843.1"/>
    <property type="molecule type" value="Genomic_DNA"/>
</dbReference>
<dbReference type="Gene3D" id="3.40.50.720">
    <property type="entry name" value="NAD(P)-binding Rossmann-like Domain"/>
    <property type="match status" value="1"/>
</dbReference>
<gene>
    <name evidence="3" type="ORF">E6A44_009695</name>
</gene>
<dbReference type="RefSeq" id="WP_138722960.1">
    <property type="nucleotide sequence ID" value="NZ_SSHJ02000006.1"/>
</dbReference>
<name>A0ABW9J5N4_9SPHI</name>
<comment type="similarity">
    <text evidence="1">Belongs to the NAD(P)-dependent epimerase/dehydratase family.</text>
</comment>
<dbReference type="InterPro" id="IPR001509">
    <property type="entry name" value="Epimerase_deHydtase"/>
</dbReference>
<evidence type="ECO:0000313" key="4">
    <source>
        <dbReference type="Proteomes" id="UP001517247"/>
    </source>
</evidence>
<evidence type="ECO:0000256" key="1">
    <source>
        <dbReference type="ARBA" id="ARBA00007637"/>
    </source>
</evidence>
<accession>A0ABW9J5N4</accession>
<evidence type="ECO:0000313" key="3">
    <source>
        <dbReference type="EMBL" id="MFN0255843.1"/>
    </source>
</evidence>
<organism evidence="3 4">
    <name type="scientific">Pedobacter ureilyticus</name>
    <dbReference type="NCBI Taxonomy" id="1393051"/>
    <lineage>
        <taxon>Bacteria</taxon>
        <taxon>Pseudomonadati</taxon>
        <taxon>Bacteroidota</taxon>
        <taxon>Sphingobacteriia</taxon>
        <taxon>Sphingobacteriales</taxon>
        <taxon>Sphingobacteriaceae</taxon>
        <taxon>Pedobacter</taxon>
    </lineage>
</organism>
<dbReference type="PANTHER" id="PTHR43000">
    <property type="entry name" value="DTDP-D-GLUCOSE 4,6-DEHYDRATASE-RELATED"/>
    <property type="match status" value="1"/>
</dbReference>
<comment type="caution">
    <text evidence="3">The sequence shown here is derived from an EMBL/GenBank/DDBJ whole genome shotgun (WGS) entry which is preliminary data.</text>
</comment>
<keyword evidence="4" id="KW-1185">Reference proteome</keyword>
<evidence type="ECO:0000259" key="2">
    <source>
        <dbReference type="Pfam" id="PF01370"/>
    </source>
</evidence>
<protein>
    <submittedName>
        <fullName evidence="3">NAD-dependent epimerase/dehydratase family protein</fullName>
    </submittedName>
</protein>